<dbReference type="Proteomes" id="UP001501570">
    <property type="component" value="Unassembled WGS sequence"/>
</dbReference>
<reference evidence="4" key="1">
    <citation type="journal article" date="2019" name="Int. J. Syst. Evol. Microbiol.">
        <title>The Global Catalogue of Microorganisms (GCM) 10K type strain sequencing project: providing services to taxonomists for standard genome sequencing and annotation.</title>
        <authorList>
            <consortium name="The Broad Institute Genomics Platform"/>
            <consortium name="The Broad Institute Genome Sequencing Center for Infectious Disease"/>
            <person name="Wu L."/>
            <person name="Ma J."/>
        </authorList>
    </citation>
    <scope>NUCLEOTIDE SEQUENCE [LARGE SCALE GENOMIC DNA]</scope>
    <source>
        <strain evidence="4">JCM 18304</strain>
    </source>
</reference>
<gene>
    <name evidence="3" type="ORF">GCM10023322_83620</name>
</gene>
<sequence length="283" mass="27961">MTRSHRRRLVVPAVAAALALPTGLLAACSSGQLAETSLIAPAVPGAQASVTTGTPDETIQISNATVDFNGPQGYQSGDNAPLSVWIFNNTPQDITLTGVQSASGQVLISDGAAPGIPSVCQNSPQPIQPNPSTGAPTVGVAPSVGASGGISPAGPTGTPSNNSVVQPTSSAQESASANPTDSSSALPSTSASAAAAVTGSAQINVTIKSDGCVALTKSSSQFLQVANLSGPVRAGMTIQTIFIFQQGGRQFTIGSANNPLQLPVNTPSSPDQRAPAAAPAATE</sequence>
<feature type="compositionally biased region" description="Low complexity" evidence="1">
    <location>
        <begin position="274"/>
        <end position="283"/>
    </location>
</feature>
<feature type="compositionally biased region" description="Low complexity" evidence="1">
    <location>
        <begin position="137"/>
        <end position="160"/>
    </location>
</feature>
<protein>
    <submittedName>
        <fullName evidence="3">Uncharacterized protein</fullName>
    </submittedName>
</protein>
<feature type="chain" id="PRO_5045157359" evidence="2">
    <location>
        <begin position="27"/>
        <end position="283"/>
    </location>
</feature>
<comment type="caution">
    <text evidence="3">The sequence shown here is derived from an EMBL/GenBank/DDBJ whole genome shotgun (WGS) entry which is preliminary data.</text>
</comment>
<keyword evidence="2" id="KW-0732">Signal</keyword>
<evidence type="ECO:0000313" key="3">
    <source>
        <dbReference type="EMBL" id="GAA5202207.1"/>
    </source>
</evidence>
<feature type="signal peptide" evidence="2">
    <location>
        <begin position="1"/>
        <end position="26"/>
    </location>
</feature>
<accession>A0ABP9SWV0</accession>
<feature type="region of interest" description="Disordered" evidence="1">
    <location>
        <begin position="263"/>
        <end position="283"/>
    </location>
</feature>
<evidence type="ECO:0000256" key="1">
    <source>
        <dbReference type="SAM" id="MobiDB-lite"/>
    </source>
</evidence>
<evidence type="ECO:0000256" key="2">
    <source>
        <dbReference type="SAM" id="SignalP"/>
    </source>
</evidence>
<dbReference type="RefSeq" id="WP_345639322.1">
    <property type="nucleotide sequence ID" value="NZ_BAABJQ010000059.1"/>
</dbReference>
<proteinExistence type="predicted"/>
<dbReference type="EMBL" id="BAABJQ010000059">
    <property type="protein sequence ID" value="GAA5202207.1"/>
    <property type="molecule type" value="Genomic_DNA"/>
</dbReference>
<organism evidence="3 4">
    <name type="scientific">Rugosimonospora acidiphila</name>
    <dbReference type="NCBI Taxonomy" id="556531"/>
    <lineage>
        <taxon>Bacteria</taxon>
        <taxon>Bacillati</taxon>
        <taxon>Actinomycetota</taxon>
        <taxon>Actinomycetes</taxon>
        <taxon>Micromonosporales</taxon>
        <taxon>Micromonosporaceae</taxon>
        <taxon>Rugosimonospora</taxon>
    </lineage>
</organism>
<keyword evidence="4" id="KW-1185">Reference proteome</keyword>
<name>A0ABP9SWV0_9ACTN</name>
<feature type="compositionally biased region" description="Polar residues" evidence="1">
    <location>
        <begin position="161"/>
        <end position="181"/>
    </location>
</feature>
<evidence type="ECO:0000313" key="4">
    <source>
        <dbReference type="Proteomes" id="UP001501570"/>
    </source>
</evidence>
<dbReference type="PROSITE" id="PS51257">
    <property type="entry name" value="PROKAR_LIPOPROTEIN"/>
    <property type="match status" value="1"/>
</dbReference>
<feature type="region of interest" description="Disordered" evidence="1">
    <location>
        <begin position="117"/>
        <end position="187"/>
    </location>
</feature>